<gene>
    <name evidence="1" type="ORF">BaRGS_00023259</name>
</gene>
<dbReference type="AlphaFoldDB" id="A0ABD0KE71"/>
<protein>
    <submittedName>
        <fullName evidence="1">Uncharacterized protein</fullName>
    </submittedName>
</protein>
<evidence type="ECO:0000313" key="2">
    <source>
        <dbReference type="Proteomes" id="UP001519460"/>
    </source>
</evidence>
<evidence type="ECO:0000313" key="1">
    <source>
        <dbReference type="EMBL" id="KAK7485449.1"/>
    </source>
</evidence>
<name>A0ABD0KE71_9CAEN</name>
<keyword evidence="2" id="KW-1185">Reference proteome</keyword>
<comment type="caution">
    <text evidence="1">The sequence shown here is derived from an EMBL/GenBank/DDBJ whole genome shotgun (WGS) entry which is preliminary data.</text>
</comment>
<organism evidence="1 2">
    <name type="scientific">Batillaria attramentaria</name>
    <dbReference type="NCBI Taxonomy" id="370345"/>
    <lineage>
        <taxon>Eukaryota</taxon>
        <taxon>Metazoa</taxon>
        <taxon>Spiralia</taxon>
        <taxon>Lophotrochozoa</taxon>
        <taxon>Mollusca</taxon>
        <taxon>Gastropoda</taxon>
        <taxon>Caenogastropoda</taxon>
        <taxon>Sorbeoconcha</taxon>
        <taxon>Cerithioidea</taxon>
        <taxon>Batillariidae</taxon>
        <taxon>Batillaria</taxon>
    </lineage>
</organism>
<sequence>MAATLLRTDSDGGGLVAVTIKVSIFTTKLSSRRDQRLISWRGQSMSEGQRAGCLGHVKCHKVANPLTVHRCGGRREAFVDLKKFLAAPEQQWYTGAGSCQC</sequence>
<proteinExistence type="predicted"/>
<reference evidence="1 2" key="1">
    <citation type="journal article" date="2023" name="Sci. Data">
        <title>Genome assembly of the Korean intertidal mud-creeper Batillaria attramentaria.</title>
        <authorList>
            <person name="Patra A.K."/>
            <person name="Ho P.T."/>
            <person name="Jun S."/>
            <person name="Lee S.J."/>
            <person name="Kim Y."/>
            <person name="Won Y.J."/>
        </authorList>
    </citation>
    <scope>NUCLEOTIDE SEQUENCE [LARGE SCALE GENOMIC DNA]</scope>
    <source>
        <strain evidence="1">Wonlab-2016</strain>
    </source>
</reference>
<accession>A0ABD0KE71</accession>
<dbReference type="Proteomes" id="UP001519460">
    <property type="component" value="Unassembled WGS sequence"/>
</dbReference>
<dbReference type="EMBL" id="JACVVK020000194">
    <property type="protein sequence ID" value="KAK7485449.1"/>
    <property type="molecule type" value="Genomic_DNA"/>
</dbReference>